<evidence type="ECO:0000256" key="1">
    <source>
        <dbReference type="SAM" id="Phobius"/>
    </source>
</evidence>
<dbReference type="EMBL" id="JBHRTF010000003">
    <property type="protein sequence ID" value="MFC3115138.1"/>
    <property type="molecule type" value="Genomic_DNA"/>
</dbReference>
<proteinExistence type="predicted"/>
<evidence type="ECO:0000313" key="2">
    <source>
        <dbReference type="EMBL" id="MFC3115138.1"/>
    </source>
</evidence>
<keyword evidence="1" id="KW-1133">Transmembrane helix</keyword>
<feature type="transmembrane region" description="Helical" evidence="1">
    <location>
        <begin position="30"/>
        <end position="49"/>
    </location>
</feature>
<protein>
    <submittedName>
        <fullName evidence="2">MSHA biogenesis protein MshP</fullName>
    </submittedName>
</protein>
<reference evidence="3" key="1">
    <citation type="journal article" date="2019" name="Int. J. Syst. Evol. Microbiol.">
        <title>The Global Catalogue of Microorganisms (GCM) 10K type strain sequencing project: providing services to taxonomists for standard genome sequencing and annotation.</title>
        <authorList>
            <consortium name="The Broad Institute Genomics Platform"/>
            <consortium name="The Broad Institute Genome Sequencing Center for Infectious Disease"/>
            <person name="Wu L."/>
            <person name="Ma J."/>
        </authorList>
    </citation>
    <scope>NUCLEOTIDE SEQUENCE [LARGE SCALE GENOMIC DNA]</scope>
    <source>
        <strain evidence="3">KCTC 52237</strain>
    </source>
</reference>
<sequence length="180" mass="19317">MKPSTTPTEYLSAMFPSSQGAFTINAQRGFLLPLALFIIVVMGVLVLTISRTSIQSQTAVVQELMSLQSFYAAESGAQRGMKAIFFDVAGRQAADNACSVMNLNPDYSSVDGLNACTVTVTCSCRYQNGNTCVAGNAANYAPDASADLLKSFYTINSVGRCGEREYRAERSIQASAFLEQ</sequence>
<keyword evidence="3" id="KW-1185">Reference proteome</keyword>
<accession>A0ABV7FEG8</accession>
<dbReference type="RefSeq" id="WP_378117161.1">
    <property type="nucleotide sequence ID" value="NZ_JBHRTF010000003.1"/>
</dbReference>
<name>A0ABV7FEG8_9GAMM</name>
<gene>
    <name evidence="2" type="ORF">ACFODX_06185</name>
</gene>
<evidence type="ECO:0000313" key="3">
    <source>
        <dbReference type="Proteomes" id="UP001595555"/>
    </source>
</evidence>
<keyword evidence="1" id="KW-0812">Transmembrane</keyword>
<organism evidence="2 3">
    <name type="scientific">Cellvibrio fontiphilus</name>
    <dbReference type="NCBI Taxonomy" id="1815559"/>
    <lineage>
        <taxon>Bacteria</taxon>
        <taxon>Pseudomonadati</taxon>
        <taxon>Pseudomonadota</taxon>
        <taxon>Gammaproteobacteria</taxon>
        <taxon>Cellvibrionales</taxon>
        <taxon>Cellvibrionaceae</taxon>
        <taxon>Cellvibrio</taxon>
    </lineage>
</organism>
<dbReference type="Proteomes" id="UP001595555">
    <property type="component" value="Unassembled WGS sequence"/>
</dbReference>
<keyword evidence="1" id="KW-0472">Membrane</keyword>
<comment type="caution">
    <text evidence="2">The sequence shown here is derived from an EMBL/GenBank/DDBJ whole genome shotgun (WGS) entry which is preliminary data.</text>
</comment>